<name>E7RQ02_9BACT</name>
<dbReference type="SUPFAM" id="SSF55486">
    <property type="entry name" value="Metalloproteases ('zincins'), catalytic domain"/>
    <property type="match status" value="1"/>
</dbReference>
<dbReference type="EC" id="3.4.24.-" evidence="2"/>
<keyword evidence="2" id="KW-0645">Protease</keyword>
<protein>
    <submittedName>
        <fullName evidence="2">M6 family metalloprotease domain protein</fullName>
        <ecNumber evidence="2">3.4.24.-</ecNumber>
    </submittedName>
</protein>
<organism evidence="2 3">
    <name type="scientific">Hoylesella oralis ATCC 33269</name>
    <dbReference type="NCBI Taxonomy" id="873533"/>
    <lineage>
        <taxon>Bacteria</taxon>
        <taxon>Pseudomonadati</taxon>
        <taxon>Bacteroidota</taxon>
        <taxon>Bacteroidia</taxon>
        <taxon>Bacteroidales</taxon>
        <taxon>Prevotellaceae</taxon>
        <taxon>Hoylesella</taxon>
    </lineage>
</organism>
<dbReference type="GO" id="GO:0008237">
    <property type="term" value="F:metallopeptidase activity"/>
    <property type="evidence" value="ECO:0007669"/>
    <property type="project" value="UniProtKB-KW"/>
</dbReference>
<keyword evidence="2" id="KW-0378">Hydrolase</keyword>
<reference evidence="2" key="1">
    <citation type="submission" date="2011-01" db="EMBL/GenBank/DDBJ databases">
        <authorList>
            <person name="Muzny D."/>
            <person name="Qin X."/>
            <person name="Buhay C."/>
            <person name="Dugan-Rocha S."/>
            <person name="Ding Y."/>
            <person name="Chen G."/>
            <person name="Hawes A."/>
            <person name="Holder M."/>
            <person name="Jhangiani S."/>
            <person name="Johnson A."/>
            <person name="Khan Z."/>
            <person name="Li Z."/>
            <person name="Liu W."/>
            <person name="Liu X."/>
            <person name="Perez L."/>
            <person name="Shen H."/>
            <person name="Wang Q."/>
            <person name="Watt J."/>
            <person name="Xi L."/>
            <person name="Xin Y."/>
            <person name="Zhou J."/>
            <person name="Deng J."/>
            <person name="Jiang H."/>
            <person name="Liu Y."/>
            <person name="Qu J."/>
            <person name="Song X.-Z."/>
            <person name="Zhang L."/>
            <person name="Villasana D."/>
            <person name="Johnson A."/>
            <person name="Liu J."/>
            <person name="Liyanage D."/>
            <person name="Lorensuhewa L."/>
            <person name="Robinson T."/>
            <person name="Song A."/>
            <person name="Song B.-B."/>
            <person name="Dinh H."/>
            <person name="Thornton R."/>
            <person name="Coyle M."/>
            <person name="Francisco L."/>
            <person name="Jackson L."/>
            <person name="Javaid M."/>
            <person name="Korchina V."/>
            <person name="Kovar C."/>
            <person name="Mata R."/>
            <person name="Mathew T."/>
            <person name="Ngo R."/>
            <person name="Nguyen L."/>
            <person name="Nguyen N."/>
            <person name="Okwuonu G."/>
            <person name="Ongeri F."/>
            <person name="Pham C."/>
            <person name="Simmons D."/>
            <person name="Wilczek-Boney K."/>
            <person name="Hale W."/>
            <person name="Jakkamsetti A."/>
            <person name="Pham P."/>
            <person name="Ruth R."/>
            <person name="San Lucas F."/>
            <person name="Warren J."/>
            <person name="Zhang J."/>
            <person name="Zhao Z."/>
            <person name="Zhou C."/>
            <person name="Zhu D."/>
            <person name="Lee S."/>
            <person name="Bess C."/>
            <person name="Blankenburg K."/>
            <person name="Forbes L."/>
            <person name="Fu Q."/>
            <person name="Gubbala S."/>
            <person name="Hirani K."/>
            <person name="Jayaseelan J.C."/>
            <person name="Lara F."/>
            <person name="Munidasa M."/>
            <person name="Palculict T."/>
            <person name="Patil S."/>
            <person name="Pu L.-L."/>
            <person name="Saada N."/>
            <person name="Tang L."/>
            <person name="Weissenberger G."/>
            <person name="Zhu Y."/>
            <person name="Hemphill L."/>
            <person name="Shang Y."/>
            <person name="Youmans B."/>
            <person name="Ayvaz T."/>
            <person name="Ross M."/>
            <person name="Santibanez J."/>
            <person name="Aqrawi P."/>
            <person name="Gross S."/>
            <person name="Joshi V."/>
            <person name="Fowler G."/>
            <person name="Nazareth L."/>
            <person name="Reid J."/>
            <person name="Worley K."/>
            <person name="Petrosino J."/>
            <person name="Highlander S."/>
            <person name="Gibbs R."/>
        </authorList>
    </citation>
    <scope>NUCLEOTIDE SEQUENCE [LARGE SCALE GENOMIC DNA]</scope>
    <source>
        <strain evidence="2">ATCC 33269</strain>
    </source>
</reference>
<dbReference type="Pfam" id="PF05547">
    <property type="entry name" value="Peptidase_M6"/>
    <property type="match status" value="1"/>
</dbReference>
<dbReference type="STRING" id="28134.SAMN05444288_1620"/>
<dbReference type="PANTHER" id="PTHR41775:SF1">
    <property type="entry name" value="PEPTIDASE M6-LIKE DOMAIN-CONTAINING PROTEIN"/>
    <property type="match status" value="1"/>
</dbReference>
<gene>
    <name evidence="2" type="ORF">HMPREF0663_11253</name>
</gene>
<evidence type="ECO:0000313" key="3">
    <source>
        <dbReference type="Proteomes" id="UP000005580"/>
    </source>
</evidence>
<dbReference type="HOGENOM" id="CLU_016256_0_0_10"/>
<evidence type="ECO:0000259" key="1">
    <source>
        <dbReference type="Pfam" id="PF05547"/>
    </source>
</evidence>
<dbReference type="eggNOG" id="COG4412">
    <property type="taxonomic scope" value="Bacteria"/>
</dbReference>
<keyword evidence="3" id="KW-1185">Reference proteome</keyword>
<dbReference type="EMBL" id="AEPE02000004">
    <property type="protein sequence ID" value="EFZ37195.1"/>
    <property type="molecule type" value="Genomic_DNA"/>
</dbReference>
<dbReference type="RefSeq" id="WP_004368536.1">
    <property type="nucleotide sequence ID" value="NZ_GL833118.1"/>
</dbReference>
<keyword evidence="2" id="KW-0482">Metalloprotease</keyword>
<feature type="domain" description="Peptidase M6-like" evidence="1">
    <location>
        <begin position="121"/>
        <end position="329"/>
    </location>
</feature>
<comment type="caution">
    <text evidence="2">The sequence shown here is derived from an EMBL/GenBank/DDBJ whole genome shotgun (WGS) entry which is preliminary data.</text>
</comment>
<dbReference type="NCBIfam" id="TIGR03296">
    <property type="entry name" value="M6dom_TIGR03296"/>
    <property type="match status" value="1"/>
</dbReference>
<dbReference type="GO" id="GO:0006508">
    <property type="term" value="P:proteolysis"/>
    <property type="evidence" value="ECO:0007669"/>
    <property type="project" value="UniProtKB-KW"/>
</dbReference>
<sequence length="729" mass="81253">MKRIVLALWLCMLTLGMMGVPAKRGIWQTIRLKDGTTVRVMLCGDERMHFWRSAEGVRYVEDEDTPNFYKVLNEEVFRKNLSARNKRFLSVRKARRRVIQNTQPTTVYTGKKKGLIILVQFNDSTFKKGHDKNYYNKVANGENFTSDEGFRGSISDYFKAQSGGLFELNFDVVGPVKLPNPASYYGGNGRTGQDLRPGTMVAQACQAVQDSVDFAQYDWDGDGEVDQVLVIYAGMGEADGGASASIWPHEWALSASEYGTTLKIDNVIVDTYACGNEMQAGGVVNGIGTICHEFSHCLGFPDTYDIGYKGNYGMGSWDLMCAGNYNGNTFCPAGYTVYEKMICGWLTPEELTTDKEIRELRPLSEGGGAYIIYNDSNRNEYYLLANRQQTEWDARLAASGLLITHVDYDENCWNNNVVNTLGSFRQSDGYSDDFANDHQRLTIFHADNDDDSAYWDGDLMQYTRMTEAGDTYPYRANDSLTNNSIPKAILYNANKSKSLLMNKAVKGITQFDDGTIGFNFYVVPESNLNADRIVKGDTVFYESFDQCAGSGGNDRKWNGRIANGGFSPDNQGWEGKYEYGADRCARFGTVKIDGVVTTPSFNVVGTAILTFKIAAWNSANDGTTVDLRVTDGFSIAPSVLKINKGSWTECTAIITGTGNVRVTFMPKKRFFLDEVLVRKSGTTDIRHVNREQTAIREVRIYNIQGQYLGSNLDALPKGLYIVNGKKVVK</sequence>
<evidence type="ECO:0000313" key="2">
    <source>
        <dbReference type="EMBL" id="EFZ37195.1"/>
    </source>
</evidence>
<accession>E7RQ02</accession>
<dbReference type="InterPro" id="IPR008757">
    <property type="entry name" value="Peptidase_M6-like_domain"/>
</dbReference>
<dbReference type="AlphaFoldDB" id="E7RQ02"/>
<proteinExistence type="predicted"/>
<dbReference type="Proteomes" id="UP000005580">
    <property type="component" value="Unassembled WGS sequence"/>
</dbReference>
<dbReference type="PANTHER" id="PTHR41775">
    <property type="entry name" value="SECRETED PROTEIN-RELATED"/>
    <property type="match status" value="1"/>
</dbReference>